<dbReference type="InterPro" id="IPR028745">
    <property type="entry name" value="AKAP9/Pericentrin"/>
</dbReference>
<evidence type="ECO:0000256" key="4">
    <source>
        <dbReference type="ARBA" id="ARBA00023054"/>
    </source>
</evidence>
<feature type="coiled-coil region" evidence="6">
    <location>
        <begin position="312"/>
        <end position="406"/>
    </location>
</feature>
<evidence type="ECO:0000313" key="10">
    <source>
        <dbReference type="Proteomes" id="UP000663879"/>
    </source>
</evidence>
<dbReference type="Pfam" id="PF10495">
    <property type="entry name" value="PACT_coil_coil"/>
    <property type="match status" value="1"/>
</dbReference>
<feature type="domain" description="Pericentrin/AKAP-450 centrosomal targeting" evidence="8">
    <location>
        <begin position="1682"/>
        <end position="1778"/>
    </location>
</feature>
<evidence type="ECO:0000256" key="5">
    <source>
        <dbReference type="ARBA" id="ARBA00023212"/>
    </source>
</evidence>
<feature type="coiled-coil region" evidence="6">
    <location>
        <begin position="1335"/>
        <end position="1464"/>
    </location>
</feature>
<keyword evidence="4 6" id="KW-0175">Coiled coil</keyword>
<feature type="region of interest" description="Disordered" evidence="7">
    <location>
        <begin position="207"/>
        <end position="254"/>
    </location>
</feature>
<evidence type="ECO:0000259" key="8">
    <source>
        <dbReference type="Pfam" id="PF10495"/>
    </source>
</evidence>
<keyword evidence="5" id="KW-0206">Cytoskeleton</keyword>
<dbReference type="OrthoDB" id="2020852at2759"/>
<dbReference type="Proteomes" id="UP000663879">
    <property type="component" value="Unassembled WGS sequence"/>
</dbReference>
<evidence type="ECO:0000256" key="7">
    <source>
        <dbReference type="SAM" id="MobiDB-lite"/>
    </source>
</evidence>
<feature type="coiled-coil region" evidence="6">
    <location>
        <begin position="119"/>
        <end position="178"/>
    </location>
</feature>
<dbReference type="EMBL" id="CAJNOC010002181">
    <property type="protein sequence ID" value="CAF0917300.1"/>
    <property type="molecule type" value="Genomic_DNA"/>
</dbReference>
<organism evidence="9 10">
    <name type="scientific">Brachionus calyciflorus</name>
    <dbReference type="NCBI Taxonomy" id="104777"/>
    <lineage>
        <taxon>Eukaryota</taxon>
        <taxon>Metazoa</taxon>
        <taxon>Spiralia</taxon>
        <taxon>Gnathifera</taxon>
        <taxon>Rotifera</taxon>
        <taxon>Eurotatoria</taxon>
        <taxon>Monogononta</taxon>
        <taxon>Pseudotrocha</taxon>
        <taxon>Ploima</taxon>
        <taxon>Brachionidae</taxon>
        <taxon>Brachionus</taxon>
    </lineage>
</organism>
<reference evidence="9" key="1">
    <citation type="submission" date="2021-02" db="EMBL/GenBank/DDBJ databases">
        <authorList>
            <person name="Nowell W R."/>
        </authorList>
    </citation>
    <scope>NUCLEOTIDE SEQUENCE</scope>
    <source>
        <strain evidence="9">Ploen Becks lab</strain>
    </source>
</reference>
<keyword evidence="2" id="KW-0963">Cytoplasm</keyword>
<evidence type="ECO:0000256" key="3">
    <source>
        <dbReference type="ARBA" id="ARBA00022553"/>
    </source>
</evidence>
<evidence type="ECO:0000256" key="1">
    <source>
        <dbReference type="ARBA" id="ARBA00004300"/>
    </source>
</evidence>
<comment type="caution">
    <text evidence="9">The sequence shown here is derived from an EMBL/GenBank/DDBJ whole genome shotgun (WGS) entry which is preliminary data.</text>
</comment>
<dbReference type="PANTHER" id="PTHR44981">
    <property type="entry name" value="PERICENTRIN-LIKE PROTEIN, ISOFORM F"/>
    <property type="match status" value="1"/>
</dbReference>
<feature type="coiled-coil region" evidence="6">
    <location>
        <begin position="1616"/>
        <end position="1664"/>
    </location>
</feature>
<sequence>DYLNEKELHTIVLDSATKKNISVTKLNDQENTSLENDKKANKNNSLLSETFVSQMPLNLETSSNSNISFIEDEEPLSNSYHELLQIEASSNDLQTLNGNNKILDLGLEPTHPVEVQEKLRQLEMTNKKLQGTLENLYEKDDLYMASYRRENEERENYIKLLQADIQQITDEKNTLVLNNQNLLSLLSKSFMICASLDDQISKRLNKINNNQNDGTGRVQSPKGSIHLSSTESGLHGSSGSSEVGSNEDISEEGLDTSRMYDSVINNDFTDEGLIDTSLKVQASIDKVLNMLEETSKQLNESNSLQIQLAYKFDENQRTLEDYKNRYQNLEFDYEEKLADLHKKMANLEGLVGAYEFEIQQKKNIITQLEMNLNDTRQELINAKHEIENEKTELSNMEVIRKDLEAQRSLYVNNLQDSDIKDLALPINNSKSPNNELILNNSYLLDEKHELEYKLNKTSEISQQQIKDLEETVENFNEEIRNIRENYEEQLDDLKRQISAMDSQIRSDKAFIDQQMAEREQEREDYENKINELRKVLSRKNSQVIDEDEMNLKEFVHEFEIKKKELEDLIEEKTDRLHQLSLENQNLERELTEKDQQFDQIMKQLKDLEFKLEEINQEKLNLESQSEQFKDEIDTLMKSNKNQINTINDLREKLADTQAKYDAQFELNENWAIEKEDLIHQKNEMQTELFNYMSRVSDLQIFKENFEMDTNNRIQKYEETIASLNSNIDDKENLIDTLKEQLNELKHDFENRLEAEIKQLEFVEDKQSSDLIKSYENQIETFKKEIENLKNDLKQKEANEISQTLIDSKNEHIDELTLKMNELQQEIQNLTIEKQNLKNEFENNKEKIQADMKALENDFKTQIENLNDQIESLNIEKNVINTQNESQKIEILNLKEINEEFKDKLEKISLENKTFKDEIENSNDLINSKEEIILSLNEEVHELKLKLIESEDQINVLNADITSLKQQSNDNLSLEDFKKSYEAEKELLSKELEAMKDENNEIITNLEKTNSKYQEENSQLVIKNENLLSENNSLKSQRDELNNLISELGIKLERVTEENRLNLEQKLDELNSIHNLEIDNMKESNLNELKKIRAQHAREIEELKKEHEKNLNDEIDRVRKELVDEYEKQIEMFRDTSEKDDADSVKLTSIDATISTDNFKKLKEQIQLSKELDQDILGKMNEKLLGEDNQDQITDEIKEILEKLDNDGVHLLTLSEILLLKNHFKNKKSSESDNHLTRLNEQAEKDGMIQEIYNLKELLSKINSENGSDDWRSGYLKAISEIFSNQKDQLISELRSFVSSGCYTSGETNLIHLEKKIDDLVRLQTKSLDYMQSIDRESLMKELESIKNDLSKALNELTQFKENERQLKRELKLMEYSKDAEIIKANDLKESLNLEKSKTLDLIEKLNQEKKKTHLMQEQLCDLNDEVVKIKEHLNSEANNFQTLYNQLETEKSKNEQLAKLIETKNKSSNLHDENDFRKDSNRYLKVNNSDDFVKQQNSNNKKALILEQQFIELEKHTNNLDHLLVQEKSKNEKLMKAYNDLKTKYVNLGTMNSSNNLERIRQSLEYLAIKHKNEIDATSRLVSNEVKSNLNSIINELENVSSMSTNTSNHNVSDLETKLLKQNRELLNTIKKVTNEKLELRNMVQKMEEEIWVSRNQVQKHRSETNTMSEHDREKFKKLYFKYLRAESFRKSLVYQKRFLLIMLSGYEETEREIMTTLKIETSSSLKNSKYGQLTETNNKNGSFYYSNRFTVQKAKSRFRTGAICIIAINRIKFLQRKHSYMTTRTESYRN</sequence>
<proteinExistence type="predicted"/>
<evidence type="ECO:0000256" key="2">
    <source>
        <dbReference type="ARBA" id="ARBA00022490"/>
    </source>
</evidence>
<dbReference type="GO" id="GO:0005813">
    <property type="term" value="C:centrosome"/>
    <property type="evidence" value="ECO:0007669"/>
    <property type="project" value="UniProtKB-SubCell"/>
</dbReference>
<dbReference type="GO" id="GO:0060090">
    <property type="term" value="F:molecular adaptor activity"/>
    <property type="evidence" value="ECO:0007669"/>
    <property type="project" value="InterPro"/>
</dbReference>
<gene>
    <name evidence="9" type="ORF">OXX778_LOCUS12217</name>
</gene>
<dbReference type="GO" id="GO:0007165">
    <property type="term" value="P:signal transduction"/>
    <property type="evidence" value="ECO:0007669"/>
    <property type="project" value="InterPro"/>
</dbReference>
<feature type="coiled-coil region" evidence="6">
    <location>
        <begin position="458"/>
        <end position="1127"/>
    </location>
</feature>
<evidence type="ECO:0000313" key="9">
    <source>
        <dbReference type="EMBL" id="CAF0917300.1"/>
    </source>
</evidence>
<keyword evidence="3" id="KW-0597">Phosphoprotein</keyword>
<feature type="non-terminal residue" evidence="9">
    <location>
        <position position="1"/>
    </location>
</feature>
<protein>
    <recommendedName>
        <fullName evidence="8">Pericentrin/AKAP-450 centrosomal targeting domain-containing protein</fullName>
    </recommendedName>
</protein>
<evidence type="ECO:0000256" key="6">
    <source>
        <dbReference type="SAM" id="Coils"/>
    </source>
</evidence>
<dbReference type="PANTHER" id="PTHR44981:SF2">
    <property type="entry name" value="PERICENTRIN-LIKE PROTEIN, ISOFORM F"/>
    <property type="match status" value="1"/>
</dbReference>
<comment type="subcellular location">
    <subcellularLocation>
        <location evidence="1">Cytoplasm</location>
        <location evidence="1">Cytoskeleton</location>
        <location evidence="1">Microtubule organizing center</location>
        <location evidence="1">Centrosome</location>
    </subcellularLocation>
</comment>
<keyword evidence="10" id="KW-1185">Reference proteome</keyword>
<feature type="compositionally biased region" description="Low complexity" evidence="7">
    <location>
        <begin position="226"/>
        <end position="244"/>
    </location>
</feature>
<dbReference type="InterPro" id="IPR019528">
    <property type="entry name" value="PACT_domain"/>
</dbReference>
<dbReference type="Gene3D" id="1.10.287.1490">
    <property type="match status" value="1"/>
</dbReference>
<feature type="compositionally biased region" description="Polar residues" evidence="7">
    <location>
        <begin position="207"/>
        <end position="222"/>
    </location>
</feature>
<dbReference type="GO" id="GO:0005737">
    <property type="term" value="C:cytoplasm"/>
    <property type="evidence" value="ECO:0007669"/>
    <property type="project" value="UniProtKB-ARBA"/>
</dbReference>
<name>A0A814AUN4_9BILA</name>
<accession>A0A814AUN4</accession>